<evidence type="ECO:0000256" key="7">
    <source>
        <dbReference type="SAM" id="MobiDB-lite"/>
    </source>
</evidence>
<reference evidence="9 10" key="1">
    <citation type="journal article" date="2020" name="Nature">
        <title>Six reference-quality genomes reveal evolution of bat adaptations.</title>
        <authorList>
            <person name="Jebb D."/>
            <person name="Huang Z."/>
            <person name="Pippel M."/>
            <person name="Hughes G.M."/>
            <person name="Lavrichenko K."/>
            <person name="Devanna P."/>
            <person name="Winkler S."/>
            <person name="Jermiin L.S."/>
            <person name="Skirmuntt E.C."/>
            <person name="Katzourakis A."/>
            <person name="Burkitt-Gray L."/>
            <person name="Ray D.A."/>
            <person name="Sullivan K.A.M."/>
            <person name="Roscito J.G."/>
            <person name="Kirilenko B.M."/>
            <person name="Davalos L.M."/>
            <person name="Corthals A.P."/>
            <person name="Power M.L."/>
            <person name="Jones G."/>
            <person name="Ransome R.D."/>
            <person name="Dechmann D.K.N."/>
            <person name="Locatelli A.G."/>
            <person name="Puechmaille S.J."/>
            <person name="Fedrigo O."/>
            <person name="Jarvis E.D."/>
            <person name="Hiller M."/>
            <person name="Vernes S.C."/>
            <person name="Myers E.W."/>
            <person name="Teeling E.C."/>
        </authorList>
    </citation>
    <scope>NUCLEOTIDE SEQUENCE [LARGE SCALE GENOMIC DNA]</scope>
    <source>
        <strain evidence="9">MMolMol1</strain>
        <tissue evidence="9">Muscle</tissue>
    </source>
</reference>
<feature type="region of interest" description="Disordered" evidence="7">
    <location>
        <begin position="385"/>
        <end position="494"/>
    </location>
</feature>
<feature type="compositionally biased region" description="Basic and acidic residues" evidence="7">
    <location>
        <begin position="2620"/>
        <end position="2634"/>
    </location>
</feature>
<keyword evidence="4" id="KW-0832">Ubl conjugation</keyword>
<feature type="compositionally biased region" description="Basic and acidic residues" evidence="7">
    <location>
        <begin position="1093"/>
        <end position="1104"/>
    </location>
</feature>
<feature type="region of interest" description="Disordered" evidence="7">
    <location>
        <begin position="1855"/>
        <end position="2809"/>
    </location>
</feature>
<feature type="region of interest" description="Disordered" evidence="7">
    <location>
        <begin position="1626"/>
        <end position="1650"/>
    </location>
</feature>
<feature type="compositionally biased region" description="Polar residues" evidence="7">
    <location>
        <begin position="347"/>
        <end position="362"/>
    </location>
</feature>
<feature type="compositionally biased region" description="Basic and acidic residues" evidence="7">
    <location>
        <begin position="2781"/>
        <end position="2795"/>
    </location>
</feature>
<dbReference type="CDD" id="cd22673">
    <property type="entry name" value="FHA_Ki67"/>
    <property type="match status" value="1"/>
</dbReference>
<dbReference type="PROSITE" id="PS50006">
    <property type="entry name" value="FHA_DOMAIN"/>
    <property type="match status" value="1"/>
</dbReference>
<evidence type="ECO:0000256" key="4">
    <source>
        <dbReference type="ARBA" id="ARBA00022843"/>
    </source>
</evidence>
<dbReference type="FunCoup" id="A0A7J8DQQ3">
    <property type="interactions" value="406"/>
</dbReference>
<feature type="compositionally biased region" description="Basic and acidic residues" evidence="7">
    <location>
        <begin position="1334"/>
        <end position="1345"/>
    </location>
</feature>
<feature type="compositionally biased region" description="Basic residues" evidence="7">
    <location>
        <begin position="2705"/>
        <end position="2717"/>
    </location>
</feature>
<feature type="compositionally biased region" description="Polar residues" evidence="7">
    <location>
        <begin position="270"/>
        <end position="285"/>
    </location>
</feature>
<feature type="region of interest" description="Disordered" evidence="7">
    <location>
        <begin position="1092"/>
        <end position="1197"/>
    </location>
</feature>
<feature type="compositionally biased region" description="Basic and acidic residues" evidence="7">
    <location>
        <begin position="2088"/>
        <end position="2105"/>
    </location>
</feature>
<keyword evidence="3" id="KW-0597">Phosphoprotein</keyword>
<evidence type="ECO:0000313" key="9">
    <source>
        <dbReference type="EMBL" id="KAF6425346.1"/>
    </source>
</evidence>
<organism evidence="9 10">
    <name type="scientific">Molossus molossus</name>
    <name type="common">Pallas' mastiff bat</name>
    <name type="synonym">Vespertilio molossus</name>
    <dbReference type="NCBI Taxonomy" id="27622"/>
    <lineage>
        <taxon>Eukaryota</taxon>
        <taxon>Metazoa</taxon>
        <taxon>Chordata</taxon>
        <taxon>Craniata</taxon>
        <taxon>Vertebrata</taxon>
        <taxon>Euteleostomi</taxon>
        <taxon>Mammalia</taxon>
        <taxon>Eutheria</taxon>
        <taxon>Laurasiatheria</taxon>
        <taxon>Chiroptera</taxon>
        <taxon>Yangochiroptera</taxon>
        <taxon>Molossidae</taxon>
        <taxon>Molossus</taxon>
    </lineage>
</organism>
<feature type="compositionally biased region" description="Basic and acidic residues" evidence="7">
    <location>
        <begin position="2363"/>
        <end position="2376"/>
    </location>
</feature>
<feature type="compositionally biased region" description="Basic and acidic residues" evidence="7">
    <location>
        <begin position="2438"/>
        <end position="2455"/>
    </location>
</feature>
<feature type="domain" description="FHA" evidence="8">
    <location>
        <begin position="27"/>
        <end position="76"/>
    </location>
</feature>
<feature type="compositionally biased region" description="Polar residues" evidence="7">
    <location>
        <begin position="473"/>
        <end position="489"/>
    </location>
</feature>
<feature type="compositionally biased region" description="Basic and acidic residues" evidence="7">
    <location>
        <begin position="1151"/>
        <end position="1177"/>
    </location>
</feature>
<dbReference type="GO" id="GO:0005634">
    <property type="term" value="C:nucleus"/>
    <property type="evidence" value="ECO:0007669"/>
    <property type="project" value="UniProtKB-SubCell"/>
</dbReference>
<gene>
    <name evidence="9" type="ORF">HJG59_012262</name>
</gene>
<feature type="compositionally biased region" description="Polar residues" evidence="7">
    <location>
        <begin position="1855"/>
        <end position="1867"/>
    </location>
</feature>
<dbReference type="Pfam" id="PF08065">
    <property type="entry name" value="KI67R"/>
    <property type="match status" value="13"/>
</dbReference>
<dbReference type="Gene3D" id="2.60.200.20">
    <property type="match status" value="1"/>
</dbReference>
<accession>A0A7J8DQQ3</accession>
<dbReference type="Pfam" id="PF15276">
    <property type="entry name" value="PP1_bind"/>
    <property type="match status" value="1"/>
</dbReference>
<feature type="compositionally biased region" description="Basic residues" evidence="7">
    <location>
        <begin position="671"/>
        <end position="689"/>
    </location>
</feature>
<feature type="compositionally biased region" description="Basic residues" evidence="7">
    <location>
        <begin position="1892"/>
        <end position="1903"/>
    </location>
</feature>
<feature type="compositionally biased region" description="Basic and acidic residues" evidence="7">
    <location>
        <begin position="1032"/>
        <end position="1041"/>
    </location>
</feature>
<evidence type="ECO:0000256" key="3">
    <source>
        <dbReference type="ARBA" id="ARBA00022553"/>
    </source>
</evidence>
<protein>
    <submittedName>
        <fullName evidence="9">Marker of proliferation Ki-67</fullName>
    </submittedName>
</protein>
<feature type="region of interest" description="Disordered" evidence="7">
    <location>
        <begin position="99"/>
        <end position="206"/>
    </location>
</feature>
<dbReference type="InterPro" id="IPR008984">
    <property type="entry name" value="SMAD_FHA_dom_sf"/>
</dbReference>
<feature type="compositionally biased region" description="Basic and acidic residues" evidence="7">
    <location>
        <begin position="1868"/>
        <end position="1879"/>
    </location>
</feature>
<feature type="compositionally biased region" description="Basic and acidic residues" evidence="7">
    <location>
        <begin position="2582"/>
        <end position="2597"/>
    </location>
</feature>
<feature type="region of interest" description="Disordered" evidence="7">
    <location>
        <begin position="507"/>
        <end position="530"/>
    </location>
</feature>
<dbReference type="GO" id="GO:0051983">
    <property type="term" value="P:regulation of chromosome segregation"/>
    <property type="evidence" value="ECO:0007669"/>
    <property type="project" value="TreeGrafter"/>
</dbReference>
<feature type="compositionally biased region" description="Basic residues" evidence="7">
    <location>
        <begin position="1779"/>
        <end position="1790"/>
    </location>
</feature>
<dbReference type="GO" id="GO:0007088">
    <property type="term" value="P:regulation of mitotic nuclear division"/>
    <property type="evidence" value="ECO:0007669"/>
    <property type="project" value="TreeGrafter"/>
</dbReference>
<proteinExistence type="predicted"/>
<dbReference type="EMBL" id="JACASF010000017">
    <property type="protein sequence ID" value="KAF6425346.1"/>
    <property type="molecule type" value="Genomic_DNA"/>
</dbReference>
<feature type="compositionally biased region" description="Basic residues" evidence="7">
    <location>
        <begin position="2077"/>
        <end position="2087"/>
    </location>
</feature>
<dbReference type="InterPro" id="IPR000253">
    <property type="entry name" value="FHA_dom"/>
</dbReference>
<feature type="compositionally biased region" description="Basic and acidic residues" evidence="7">
    <location>
        <begin position="2724"/>
        <end position="2745"/>
    </location>
</feature>
<dbReference type="SMART" id="SM00240">
    <property type="entry name" value="FHA"/>
    <property type="match status" value="1"/>
</dbReference>
<feature type="region of interest" description="Disordered" evidence="7">
    <location>
        <begin position="668"/>
        <end position="704"/>
    </location>
</feature>
<feature type="compositionally biased region" description="Basic and acidic residues" evidence="7">
    <location>
        <begin position="2120"/>
        <end position="2134"/>
    </location>
</feature>
<keyword evidence="5" id="KW-0539">Nucleus</keyword>
<feature type="region of interest" description="Disordered" evidence="7">
    <location>
        <begin position="1264"/>
        <end position="1439"/>
    </location>
</feature>
<keyword evidence="6" id="KW-0131">Cell cycle</keyword>
<feature type="region of interest" description="Disordered" evidence="7">
    <location>
        <begin position="1508"/>
        <end position="1530"/>
    </location>
</feature>
<feature type="compositionally biased region" description="Basic residues" evidence="7">
    <location>
        <begin position="1427"/>
        <end position="1436"/>
    </location>
</feature>
<dbReference type="OrthoDB" id="6288785at2759"/>
<name>A0A7J8DQQ3_MOLMO</name>
<evidence type="ECO:0000256" key="6">
    <source>
        <dbReference type="ARBA" id="ARBA00023306"/>
    </source>
</evidence>
<dbReference type="InterPro" id="IPR012568">
    <property type="entry name" value="KI67R"/>
</dbReference>
<dbReference type="InterPro" id="IPR029334">
    <property type="entry name" value="PP1-bd"/>
</dbReference>
<feature type="compositionally biased region" description="Basic and acidic residues" evidence="7">
    <location>
        <begin position="1635"/>
        <end position="1646"/>
    </location>
</feature>
<feature type="compositionally biased region" description="Basic and acidic residues" evidence="7">
    <location>
        <begin position="1983"/>
        <end position="2005"/>
    </location>
</feature>
<dbReference type="GO" id="GO:0005694">
    <property type="term" value="C:chromosome"/>
    <property type="evidence" value="ECO:0007669"/>
    <property type="project" value="TreeGrafter"/>
</dbReference>
<feature type="compositionally biased region" description="Polar residues" evidence="7">
    <location>
        <begin position="296"/>
        <end position="313"/>
    </location>
</feature>
<feature type="region of interest" description="Disordered" evidence="7">
    <location>
        <begin position="1693"/>
        <end position="1791"/>
    </location>
</feature>
<feature type="compositionally biased region" description="Basic and acidic residues" evidence="7">
    <location>
        <begin position="1750"/>
        <end position="1772"/>
    </location>
</feature>
<feature type="compositionally biased region" description="Basic and acidic residues" evidence="7">
    <location>
        <begin position="2205"/>
        <end position="2218"/>
    </location>
</feature>
<feature type="compositionally biased region" description="Basic and acidic residues" evidence="7">
    <location>
        <begin position="1392"/>
        <end position="1418"/>
    </location>
</feature>
<feature type="compositionally biased region" description="Basic residues" evidence="7">
    <location>
        <begin position="1305"/>
        <end position="1316"/>
    </location>
</feature>
<dbReference type="PANTHER" id="PTHR21603:SF17">
    <property type="entry name" value="PROLIFERATION MARKER PROTEIN KI-67"/>
    <property type="match status" value="1"/>
</dbReference>
<dbReference type="Proteomes" id="UP000550707">
    <property type="component" value="Unassembled WGS sequence"/>
</dbReference>
<feature type="compositionally biased region" description="Basic and acidic residues" evidence="7">
    <location>
        <begin position="1514"/>
        <end position="1530"/>
    </location>
</feature>
<feature type="compositionally biased region" description="Basic and acidic residues" evidence="7">
    <location>
        <begin position="1273"/>
        <end position="1284"/>
    </location>
</feature>
<feature type="region of interest" description="Disordered" evidence="7">
    <location>
        <begin position="831"/>
        <end position="859"/>
    </location>
</feature>
<feature type="compositionally biased region" description="Basic and acidic residues" evidence="7">
    <location>
        <begin position="244"/>
        <end position="254"/>
    </location>
</feature>
<evidence type="ECO:0000256" key="5">
    <source>
        <dbReference type="ARBA" id="ARBA00023242"/>
    </source>
</evidence>
<feature type="region of interest" description="Disordered" evidence="7">
    <location>
        <begin position="564"/>
        <end position="630"/>
    </location>
</feature>
<keyword evidence="10" id="KW-1185">Reference proteome</keyword>
<feature type="region of interest" description="Disordered" evidence="7">
    <location>
        <begin position="244"/>
        <end position="368"/>
    </location>
</feature>
<evidence type="ECO:0000259" key="8">
    <source>
        <dbReference type="PROSITE" id="PS50006"/>
    </source>
</evidence>
<comment type="subcellular location">
    <subcellularLocation>
        <location evidence="1">Nucleus</location>
    </subcellularLocation>
</comment>
<feature type="compositionally biased region" description="Basic and acidic residues" evidence="7">
    <location>
        <begin position="2242"/>
        <end position="2255"/>
    </location>
</feature>
<evidence type="ECO:0000313" key="10">
    <source>
        <dbReference type="Proteomes" id="UP000550707"/>
    </source>
</evidence>
<dbReference type="PANTHER" id="PTHR21603">
    <property type="entry name" value="ANTIGEN KI-67-LIKE PROTEIN"/>
    <property type="match status" value="1"/>
</dbReference>
<feature type="compositionally biased region" description="Polar residues" evidence="7">
    <location>
        <begin position="2270"/>
        <end position="2282"/>
    </location>
</feature>
<dbReference type="SUPFAM" id="SSF49879">
    <property type="entry name" value="SMAD/FHA domain"/>
    <property type="match status" value="1"/>
</dbReference>
<comment type="caution">
    <text evidence="9">The sequence shown here is derived from an EMBL/GenBank/DDBJ whole genome shotgun (WGS) entry which is preliminary data.</text>
</comment>
<evidence type="ECO:0000256" key="2">
    <source>
        <dbReference type="ARBA" id="ARBA00022499"/>
    </source>
</evidence>
<evidence type="ECO:0000256" key="1">
    <source>
        <dbReference type="ARBA" id="ARBA00004123"/>
    </source>
</evidence>
<feature type="region of interest" description="Disordered" evidence="7">
    <location>
        <begin position="1022"/>
        <end position="1041"/>
    </location>
</feature>
<feature type="compositionally biased region" description="Polar residues" evidence="7">
    <location>
        <begin position="1294"/>
        <end position="1304"/>
    </location>
</feature>
<dbReference type="Pfam" id="PF00498">
    <property type="entry name" value="FHA"/>
    <property type="match status" value="1"/>
</dbReference>
<dbReference type="InParanoid" id="A0A7J8DQQ3"/>
<feature type="compositionally biased region" description="Basic residues" evidence="7">
    <location>
        <begin position="2013"/>
        <end position="2023"/>
    </location>
</feature>
<feature type="compositionally biased region" description="Basic and acidic residues" evidence="7">
    <location>
        <begin position="2326"/>
        <end position="2339"/>
    </location>
</feature>
<feature type="compositionally biased region" description="Basic and acidic residues" evidence="7">
    <location>
        <begin position="2534"/>
        <end position="2549"/>
    </location>
</feature>
<dbReference type="SMART" id="SM01295">
    <property type="entry name" value="K167R"/>
    <property type="match status" value="13"/>
</dbReference>
<feature type="compositionally biased region" description="Basic residues" evidence="7">
    <location>
        <begin position="1185"/>
        <end position="1195"/>
    </location>
</feature>
<keyword evidence="2" id="KW-1017">Isopeptide bond</keyword>
<feature type="compositionally biased region" description="Basic and acidic residues" evidence="7">
    <location>
        <begin position="2651"/>
        <end position="2660"/>
    </location>
</feature>
<feature type="compositionally biased region" description="Polar residues" evidence="7">
    <location>
        <begin position="2149"/>
        <end position="2161"/>
    </location>
</feature>
<sequence>MGPTGRLVTIKRSGGDGHHFPLSLSTCLFGRGIECDIRIQLPVVSKQHCKIEINEQKAVLFNFSSTNPTQVNGSAIDGPVQLKHGDVITVIDRSFRYENDGSKSTEFPGQRCEQASPRRVSRSSFSSNPDGKVQDPSAACSPPTEAGVSGGPLELREDVAATRPVSRRSEGPATRSTADGHFSEPPGGNRRSATSPTAGELGEGSCVTFVSGDGGLESLPSTQCLEKGGEDESPFRKLYESMKEELDVKSEKENVLQNRRKSGSRGHCPSESQSADDSQGETQLGVSPKSRRRSGRSTQTKATPALGQQASSQTEEERTGEGPGQTLEVTERPSVPPTEPTKAKTPVQCSHQNSSWKRQSGGLSVPRRAEPVILEQSKGFRTDNAVLTPKRFSTRRQTDAKAEDAADFGNTPEKVFSRKRRSSLPPSADTLSIETKVPEQTVPAPLQVPTEKKVRGRSHGTPEQLGTPAGSPGLSSVDVSNLGDSTNKTEGMPLKRRRVSFGGHLRPELFDENLPPNTPLKRGETPMKRRSLVTHSPAVLKKIIKEQSQPSGKEEASEIRFEVTTQNTFRGSPVHNFAKTTPAANDGRRRSSKPSAPSGRESPQQTDVPKRGGRRSSGVPSKRASVDRSQHEILQMIHSRRRSGASEANLIVAKSWADVVKLCAKQTQTKVVRHGPPRQPSKRQRRMSAPKKPPGSVHSEFSTGHANSPCTIVIGKAHIEKVNMPARPYRMLNNFMFNKKIDFNEDLSGLTEMFKTPGKEKPRKMSICLTTFANSEDLLGKQFQVSNSEEKPLLHTPEHFGENVFPGAQNVQEESWDKKSSSPAFTQQCITVNENTRTPRSEKQPLKAASGANKSRRSAELRTIQMMGAESEKEDKEVDTAQNILGRCLRKSAVQAQLLEGEMEGSERSFETCKKNIEPKENSEKLIAVRRSRRSSEPKCVPRPDVVTIKRSQEIESKEDLVGMHSSLRTPCHGEEPVNTENKTTMMYCKSPDPFSTPTKMSTRIKTPSQSVTIEDLSALRKPTQTPGDMTPMHKEPVGGDKSMKALKEAPELKLDLSENVTGCRRRSRTPKRKVKSMEDLAGFKELFQTPDHILEPVTDDKTTRIPCKSPQAEPVNTPTSTKRRFRTPLGKVEVEEQLSALRKPSPGETTRSRSEPEGDDKRIKPFKETPKQKLDSAENETGSRRRSRTPKRKVQPMEDLVAFKELFRTPIHIVKPVTDDNAIISCKSSQAEPVSTPTSTKRSFRTPLRKVEVEEQLSALRKLTATPVETTNSHREPEGDDKSTGFFKETPEQKLNSAENVTGSRKRSRTPKRKVQPMEDLAGIKELFQTPDHILEPVTDDRTTRIPCKSPQAEPVSTPTSTKRRFRTPLGKVEVEEQLSALSKPTPGETAHSRSEPEGDDKRIKPFKETPKQKLDSAENETGSGRRSRTPKRKAQPMEDLVAFKELLRTPIHFMETVTDDNTEISCESPQAEPVSTPTSTKRSFRTPLWKVEVEEQLSALRKLTATLGETTQSHREPEDDDKSIKPFKETPKQKLYSAENIIGSRRRSRTPKRKVQPMEDLAGIKELFQTPDHIVETVTDDRTTRIVCQSPQPEPAITFTSVTRQLKTPLGKMDVEKQLSPLTKLTATPGDNTHSHREPFKETPEEQLDSAVYVTGSRRRSKTPKRKVQPMEDLAGIKELFQTPDHIVQPVTDDRSTRMPCKSPKAEPVSTPTSTKRSFRTPLGKVEVEEQLSALRKPPPRETTQSCREPEGDDKNTGFFKETPKQKLDSAENIIGSRRRSRTPKRKVQPMEDLVGIKELFQTPDHIVETVTDDRTTRIVCQSPQPEPAITFTSITRQLKTPLGKMDVEKQLSPLSKLTATPGDNTHSHREPFKETPEEQLDSAVYVTGSRRRSKTPKRKVQPMEDLAGIKELFQTPDHIVQPVTDDKSTRMPCKSPKAEPVSTPTSTKRRFRTPLGKVEVEEQLSALRKPPPRETTQSCREPEGDDKNTGFFKETPKQKLDSAENETGSRRRSRTPKRKAQPMEDLDGFKELFQTPTMEPVTDDKTKIPCKSPHAEPFVMPTGRNKEGLSASRRPTRTLRKTTQSHREPEMADKVILSKETLDSAENVTRSKRRLRTCKEKPLEDPAHLKELFQIPGHTDGPVTGVKTTEMPSKSPQPESIIVPVRMRRQLRAPPAKVDVEEGLSAPRRPTRTLGKTTRSHRGPEMADKDVKVFKESLGQKLDPAENVTGSKRPRTRREKSQPLEDPAHLKELFQIPGHTDEPVTGVKTTETPSESSQPELVIEPVCTRRQLRAPPAKVDMEEGLPAPRRPTRTLGKPTPSHRGPEMADKDVKVFKESLGQKLDAAENVTGSKRPRTRKEKSQPLEDPAHLKELFQIPGHTDEMPSESSQPELVIEPVRMRRQLRAPPAKVDMEEGLPAPRRPTRTLGKPTPSHRGPEMADKDLKVFKESPRQKLGPVENAMVSTRQLRSRKGKAQPLEGPAHCRQLLPSPVQDKELDTGAESIPRTSLQAPDQSKPAKPRRVLRALNGKPGEDLVGSREPVKSQRESSISQPPERSREDGSPPGMRSRRTRTCAQGTAEEKPLQKRQGTDRSEPPGPLKKRQRVWAESTEPVADVPSKDVQTKNMVRDVEDVTFSNKGMSLRSRLPNKTDRAEQRPEILVSAEKVKIKRNEKKPMNASQEVKIQNPEDGATNSVPGDKVHERRRCLRPGRRGKVPLPSGAEEKARERMETQVKTQEEKEGAQRSGSLRLRSRKVMVRPTGDTVQSQPEQRVTRRAKRPAEKSKQENEDACVKKIRTRSRRGCEDI</sequence>